<proteinExistence type="inferred from homology"/>
<keyword evidence="3" id="KW-1133">Transmembrane helix</keyword>
<evidence type="ECO:0000256" key="3">
    <source>
        <dbReference type="SAM" id="Phobius"/>
    </source>
</evidence>
<organism evidence="4 5">
    <name type="scientific">Paenibacillus rhizovicinus</name>
    <dbReference type="NCBI Taxonomy" id="2704463"/>
    <lineage>
        <taxon>Bacteria</taxon>
        <taxon>Bacillati</taxon>
        <taxon>Bacillota</taxon>
        <taxon>Bacilli</taxon>
        <taxon>Bacillales</taxon>
        <taxon>Paenibacillaceae</taxon>
        <taxon>Paenibacillus</taxon>
    </lineage>
</organism>
<reference evidence="4 5" key="1">
    <citation type="submission" date="2020-02" db="EMBL/GenBank/DDBJ databases">
        <title>Paenibacillus sp. nov., isolated from rhizosphere soil of tomato.</title>
        <authorList>
            <person name="Weon H.-Y."/>
            <person name="Lee S.A."/>
        </authorList>
    </citation>
    <scope>NUCLEOTIDE SEQUENCE [LARGE SCALE GENOMIC DNA]</scope>
    <source>
        <strain evidence="4 5">14171R-81</strain>
    </source>
</reference>
<feature type="transmembrane region" description="Helical" evidence="3">
    <location>
        <begin position="315"/>
        <end position="334"/>
    </location>
</feature>
<keyword evidence="3" id="KW-0812">Transmembrane</keyword>
<dbReference type="GO" id="GO:0009847">
    <property type="term" value="P:spore germination"/>
    <property type="evidence" value="ECO:0007669"/>
    <property type="project" value="InterPro"/>
</dbReference>
<dbReference type="InterPro" id="IPR004995">
    <property type="entry name" value="Spore_Ger"/>
</dbReference>
<feature type="transmembrane region" description="Helical" evidence="3">
    <location>
        <begin position="369"/>
        <end position="387"/>
    </location>
</feature>
<evidence type="ECO:0000256" key="1">
    <source>
        <dbReference type="ARBA" id="ARBA00005278"/>
    </source>
</evidence>
<dbReference type="PANTHER" id="PTHR22550:SF5">
    <property type="entry name" value="LEUCINE ZIPPER PROTEIN 4"/>
    <property type="match status" value="1"/>
</dbReference>
<feature type="transmembrane region" description="Helical" evidence="3">
    <location>
        <begin position="399"/>
        <end position="424"/>
    </location>
</feature>
<name>A0A6C0P9Z8_9BACL</name>
<comment type="similarity">
    <text evidence="1">Belongs to the GerABKA family.</text>
</comment>
<protein>
    <submittedName>
        <fullName evidence="4">Spore germination protein</fullName>
    </submittedName>
</protein>
<dbReference type="RefSeq" id="WP_162645405.1">
    <property type="nucleotide sequence ID" value="NZ_CP048286.1"/>
</dbReference>
<dbReference type="EMBL" id="CP048286">
    <property type="protein sequence ID" value="QHW35256.1"/>
    <property type="molecule type" value="Genomic_DNA"/>
</dbReference>
<dbReference type="PIRSF" id="PIRSF005690">
    <property type="entry name" value="GerBA"/>
    <property type="match status" value="1"/>
</dbReference>
<dbReference type="Pfam" id="PF03323">
    <property type="entry name" value="GerA"/>
    <property type="match status" value="1"/>
</dbReference>
<dbReference type="InterPro" id="IPR050768">
    <property type="entry name" value="UPF0353/GerABKA_families"/>
</dbReference>
<keyword evidence="2 3" id="KW-0472">Membrane</keyword>
<sequence length="446" mass="49483">MNTFLKQLQLKFGNNDDFFYLQETLLDTPIVRMGFYSLIDVVRTKLSLQTYIKAAADANLTVDEFKNILGDIQNSTAVDDAITCLLQGKLLIYFEKDDSYVIMEPAPKPLNRAVESPTNENVFLGSLNSFTEDIETNIGIVRKQLLTDNLRVKSFKIGSDEITQLSLVYYEGRANRGLIHKLIDQIEKNKHKQTANLQQLSKKVFGFSSWSLISNFNQTELPQEAVNSLRKGRAILFVDRLPNALVIPGILWDVFCLDSDRNLSLPLMYFLRVLRVLGAFVTIILPGLYVALVSVNPEVLRIEMALSIAQTRIGVPYPAIIEIILMLFVLELILEASIRLPKNIGPTITMVGGIILGQAVVQAKLVSNLLIIILAATTIANSTIVGLQQSLALRISKYVIVVLAAIFGVLGILEGLVLICAYIASLNTYGIPFLGLSKEKDEINHG</sequence>
<dbReference type="KEGG" id="prz:GZH47_24275"/>
<evidence type="ECO:0000313" key="4">
    <source>
        <dbReference type="EMBL" id="QHW35256.1"/>
    </source>
</evidence>
<accession>A0A6C0P9Z8</accession>
<dbReference type="Proteomes" id="UP000479114">
    <property type="component" value="Chromosome"/>
</dbReference>
<dbReference type="GO" id="GO:0016020">
    <property type="term" value="C:membrane"/>
    <property type="evidence" value="ECO:0007669"/>
    <property type="project" value="InterPro"/>
</dbReference>
<dbReference type="PANTHER" id="PTHR22550">
    <property type="entry name" value="SPORE GERMINATION PROTEIN"/>
    <property type="match status" value="1"/>
</dbReference>
<keyword evidence="5" id="KW-1185">Reference proteome</keyword>
<gene>
    <name evidence="4" type="ORF">GZH47_24275</name>
</gene>
<dbReference type="AlphaFoldDB" id="A0A6C0P9Z8"/>
<feature type="transmembrane region" description="Helical" evidence="3">
    <location>
        <begin position="346"/>
        <end position="363"/>
    </location>
</feature>
<evidence type="ECO:0000313" key="5">
    <source>
        <dbReference type="Proteomes" id="UP000479114"/>
    </source>
</evidence>
<evidence type="ECO:0000256" key="2">
    <source>
        <dbReference type="ARBA" id="ARBA00023136"/>
    </source>
</evidence>
<feature type="transmembrane region" description="Helical" evidence="3">
    <location>
        <begin position="273"/>
        <end position="295"/>
    </location>
</feature>